<proteinExistence type="predicted"/>
<dbReference type="Proteomes" id="UP000887566">
    <property type="component" value="Unplaced"/>
</dbReference>
<evidence type="ECO:0000313" key="1">
    <source>
        <dbReference type="Proteomes" id="UP000887566"/>
    </source>
</evidence>
<sequence length="115" mass="13111">MLQVICELVDLLDDKIRFEHFLDDLGKQFLELTNATLERNKFFQLKMSSSSLKEFVTALKKATASLRFPSAYYDMALTDGFILGVPDYIHSMLIRNKPANLAIALEIAENILQLL</sequence>
<dbReference type="AlphaFoldDB" id="A0A914WT40"/>
<keyword evidence="1" id="KW-1185">Reference proteome</keyword>
<accession>A0A914WT40</accession>
<name>A0A914WT40_9BILA</name>
<dbReference type="WBParaSite" id="PSAMB.scaffold4772size13577.g25124.t1">
    <property type="protein sequence ID" value="PSAMB.scaffold4772size13577.g25124.t1"/>
    <property type="gene ID" value="PSAMB.scaffold4772size13577.g25124"/>
</dbReference>
<organism evidence="1 2">
    <name type="scientific">Plectus sambesii</name>
    <dbReference type="NCBI Taxonomy" id="2011161"/>
    <lineage>
        <taxon>Eukaryota</taxon>
        <taxon>Metazoa</taxon>
        <taxon>Ecdysozoa</taxon>
        <taxon>Nematoda</taxon>
        <taxon>Chromadorea</taxon>
        <taxon>Plectida</taxon>
        <taxon>Plectina</taxon>
        <taxon>Plectoidea</taxon>
        <taxon>Plectidae</taxon>
        <taxon>Plectus</taxon>
    </lineage>
</organism>
<protein>
    <submittedName>
        <fullName evidence="2">Uncharacterized protein</fullName>
    </submittedName>
</protein>
<reference evidence="2" key="1">
    <citation type="submission" date="2022-11" db="UniProtKB">
        <authorList>
            <consortium name="WormBaseParasite"/>
        </authorList>
    </citation>
    <scope>IDENTIFICATION</scope>
</reference>
<evidence type="ECO:0000313" key="2">
    <source>
        <dbReference type="WBParaSite" id="PSAMB.scaffold4772size13577.g25124.t1"/>
    </source>
</evidence>